<feature type="compositionally biased region" description="Pro residues" evidence="1">
    <location>
        <begin position="658"/>
        <end position="668"/>
    </location>
</feature>
<keyword evidence="2" id="KW-1133">Transmembrane helix</keyword>
<sequence>FREKTTYSDSSGAIFSMYITRAEKFDEENAENWKGGADGILVFAGLFASTVAQFISSSFQSLQQDPNSITQSLLSQISKQLPGSLNSTTTAASPPVNADSFKPPASAVLVLSMTYALLATLIQQWARRYLQLTRRNYPPHIRAHIREYFALGADRFRVSTLVEALPALLIISVLLFFSGLVVFTFRANNIVAFITLAIVASCSLWYLALSLAPLLFHDSPYQTSLSILFWFCARMILLSVNWVTHHGAKFCHKLGVGNTDVVERFRNRRVNKKETFSRGMLTMLEGSAKRFSLDICRSALCRTLNLLDEEHELEDFVAGIPGLSESEALRTFHELSPNDGGRVVLAALPGPTSFNEQLPWSIVMLSHRAITSGLSELVRKRRTQACLKALYHIPGAIRDILAPYAAGTHYCLRILPLLNSSESLDLIKELWGTTNDDIALSVRCVAAAISAFIITPPEGVLDKFLPPGVQFIGGEKEPGSNFNREHDDNAHHDAHHDDSAHDDSALHDDSARLQNIVLFLKDIRGAVESMDKDLWMRLDPGGSLLADVRAERTTLRVARHGAEYRSGIFKPHGKRTSLAFVLAVQHDLLALTLEILTRESVTGAAQLQRDAFRKRFSELDRFMETERRKGHIIEIAEMVVKALRPVAQKLGLLTSTPQPEPEPEPPNQLPLASSGAACSSTAQGVGVDPEQEQEPRAGDDEVTPDQLPLTSSGAVLSLVMEAVTMAANSTSALPTGTAISASPTSPNESSYPSHSTSSSERAGRDPATLV</sequence>
<proteinExistence type="predicted"/>
<feature type="non-terminal residue" evidence="4">
    <location>
        <position position="770"/>
    </location>
</feature>
<feature type="transmembrane region" description="Helical" evidence="2">
    <location>
        <begin position="164"/>
        <end position="185"/>
    </location>
</feature>
<gene>
    <name evidence="4" type="ORF">DFH94DRAFT_713162</name>
</gene>
<reference evidence="4" key="2">
    <citation type="journal article" date="2020" name="Nat. Commun.">
        <title>Large-scale genome sequencing of mycorrhizal fungi provides insights into the early evolution of symbiotic traits.</title>
        <authorList>
            <person name="Miyauchi S."/>
            <person name="Kiss E."/>
            <person name="Kuo A."/>
            <person name="Drula E."/>
            <person name="Kohler A."/>
            <person name="Sanchez-Garcia M."/>
            <person name="Morin E."/>
            <person name="Andreopoulos B."/>
            <person name="Barry K.W."/>
            <person name="Bonito G."/>
            <person name="Buee M."/>
            <person name="Carver A."/>
            <person name="Chen C."/>
            <person name="Cichocki N."/>
            <person name="Clum A."/>
            <person name="Culley D."/>
            <person name="Crous P.W."/>
            <person name="Fauchery L."/>
            <person name="Girlanda M."/>
            <person name="Hayes R.D."/>
            <person name="Keri Z."/>
            <person name="LaButti K."/>
            <person name="Lipzen A."/>
            <person name="Lombard V."/>
            <person name="Magnuson J."/>
            <person name="Maillard F."/>
            <person name="Murat C."/>
            <person name="Nolan M."/>
            <person name="Ohm R.A."/>
            <person name="Pangilinan J."/>
            <person name="Pereira M.F."/>
            <person name="Perotto S."/>
            <person name="Peter M."/>
            <person name="Pfister S."/>
            <person name="Riley R."/>
            <person name="Sitrit Y."/>
            <person name="Stielow J.B."/>
            <person name="Szollosi G."/>
            <person name="Zifcakova L."/>
            <person name="Stursova M."/>
            <person name="Spatafora J.W."/>
            <person name="Tedersoo L."/>
            <person name="Vaario L.M."/>
            <person name="Yamada A."/>
            <person name="Yan M."/>
            <person name="Wang P."/>
            <person name="Xu J."/>
            <person name="Bruns T."/>
            <person name="Baldrian P."/>
            <person name="Vilgalys R."/>
            <person name="Dunand C."/>
            <person name="Henrissat B."/>
            <person name="Grigoriev I.V."/>
            <person name="Hibbett D."/>
            <person name="Nagy L.G."/>
            <person name="Martin F.M."/>
        </authorList>
    </citation>
    <scope>NUCLEOTIDE SEQUENCE</scope>
    <source>
        <strain evidence="4">Prilba</strain>
    </source>
</reference>
<dbReference type="Proteomes" id="UP000759537">
    <property type="component" value="Unassembled WGS sequence"/>
</dbReference>
<organism evidence="4 5">
    <name type="scientific">Russula ochroleuca</name>
    <dbReference type="NCBI Taxonomy" id="152965"/>
    <lineage>
        <taxon>Eukaryota</taxon>
        <taxon>Fungi</taxon>
        <taxon>Dikarya</taxon>
        <taxon>Basidiomycota</taxon>
        <taxon>Agaricomycotina</taxon>
        <taxon>Agaricomycetes</taxon>
        <taxon>Russulales</taxon>
        <taxon>Russulaceae</taxon>
        <taxon>Russula</taxon>
    </lineage>
</organism>
<protein>
    <recommendedName>
        <fullName evidence="3">DUF6535 domain-containing protein</fullName>
    </recommendedName>
</protein>
<evidence type="ECO:0000259" key="3">
    <source>
        <dbReference type="Pfam" id="PF20153"/>
    </source>
</evidence>
<dbReference type="InterPro" id="IPR045338">
    <property type="entry name" value="DUF6535"/>
</dbReference>
<feature type="transmembrane region" description="Helical" evidence="2">
    <location>
        <begin position="105"/>
        <end position="126"/>
    </location>
</feature>
<feature type="compositionally biased region" description="Polar residues" evidence="1">
    <location>
        <begin position="729"/>
        <end position="743"/>
    </location>
</feature>
<name>A0A9P5N555_9AGAM</name>
<dbReference type="Pfam" id="PF20153">
    <property type="entry name" value="DUF6535"/>
    <property type="match status" value="1"/>
</dbReference>
<evidence type="ECO:0000313" key="4">
    <source>
        <dbReference type="EMBL" id="KAF8486401.1"/>
    </source>
</evidence>
<feature type="domain" description="DUF6535" evidence="3">
    <location>
        <begin position="17"/>
        <end position="185"/>
    </location>
</feature>
<dbReference type="AlphaFoldDB" id="A0A9P5N555"/>
<dbReference type="OrthoDB" id="3219854at2759"/>
<keyword evidence="5" id="KW-1185">Reference proteome</keyword>
<dbReference type="EMBL" id="WHVB01000002">
    <property type="protein sequence ID" value="KAF8486401.1"/>
    <property type="molecule type" value="Genomic_DNA"/>
</dbReference>
<feature type="region of interest" description="Disordered" evidence="1">
    <location>
        <begin position="653"/>
        <end position="708"/>
    </location>
</feature>
<reference evidence="4" key="1">
    <citation type="submission" date="2019-10" db="EMBL/GenBank/DDBJ databases">
        <authorList>
            <consortium name="DOE Joint Genome Institute"/>
            <person name="Kuo A."/>
            <person name="Miyauchi S."/>
            <person name="Kiss E."/>
            <person name="Drula E."/>
            <person name="Kohler A."/>
            <person name="Sanchez-Garcia M."/>
            <person name="Andreopoulos B."/>
            <person name="Barry K.W."/>
            <person name="Bonito G."/>
            <person name="Buee M."/>
            <person name="Carver A."/>
            <person name="Chen C."/>
            <person name="Cichocki N."/>
            <person name="Clum A."/>
            <person name="Culley D."/>
            <person name="Crous P.W."/>
            <person name="Fauchery L."/>
            <person name="Girlanda M."/>
            <person name="Hayes R."/>
            <person name="Keri Z."/>
            <person name="LaButti K."/>
            <person name="Lipzen A."/>
            <person name="Lombard V."/>
            <person name="Magnuson J."/>
            <person name="Maillard F."/>
            <person name="Morin E."/>
            <person name="Murat C."/>
            <person name="Nolan M."/>
            <person name="Ohm R."/>
            <person name="Pangilinan J."/>
            <person name="Pereira M."/>
            <person name="Perotto S."/>
            <person name="Peter M."/>
            <person name="Riley R."/>
            <person name="Sitrit Y."/>
            <person name="Stielow B."/>
            <person name="Szollosi G."/>
            <person name="Zifcakova L."/>
            <person name="Stursova M."/>
            <person name="Spatafora J.W."/>
            <person name="Tedersoo L."/>
            <person name="Vaario L.-M."/>
            <person name="Yamada A."/>
            <person name="Yan M."/>
            <person name="Wang P."/>
            <person name="Xu J."/>
            <person name="Bruns T."/>
            <person name="Baldrian P."/>
            <person name="Vilgalys R."/>
            <person name="Henrissat B."/>
            <person name="Grigoriev I.V."/>
            <person name="Hibbett D."/>
            <person name="Nagy L.G."/>
            <person name="Martin F.M."/>
        </authorList>
    </citation>
    <scope>NUCLEOTIDE SEQUENCE</scope>
    <source>
        <strain evidence="4">Prilba</strain>
    </source>
</reference>
<evidence type="ECO:0000256" key="1">
    <source>
        <dbReference type="SAM" id="MobiDB-lite"/>
    </source>
</evidence>
<comment type="caution">
    <text evidence="4">The sequence shown here is derived from an EMBL/GenBank/DDBJ whole genome shotgun (WGS) entry which is preliminary data.</text>
</comment>
<feature type="region of interest" description="Disordered" evidence="1">
    <location>
        <begin position="475"/>
        <end position="505"/>
    </location>
</feature>
<keyword evidence="2" id="KW-0472">Membrane</keyword>
<feature type="transmembrane region" description="Helical" evidence="2">
    <location>
        <begin position="191"/>
        <end position="215"/>
    </location>
</feature>
<accession>A0A9P5N555</accession>
<evidence type="ECO:0000256" key="2">
    <source>
        <dbReference type="SAM" id="Phobius"/>
    </source>
</evidence>
<feature type="compositionally biased region" description="Low complexity" evidence="1">
    <location>
        <begin position="744"/>
        <end position="760"/>
    </location>
</feature>
<keyword evidence="2" id="KW-0812">Transmembrane</keyword>
<evidence type="ECO:0000313" key="5">
    <source>
        <dbReference type="Proteomes" id="UP000759537"/>
    </source>
</evidence>
<feature type="region of interest" description="Disordered" evidence="1">
    <location>
        <begin position="729"/>
        <end position="770"/>
    </location>
</feature>